<comment type="subunit">
    <text evidence="6">HflC and HflK may interact to form a multimeric complex.</text>
</comment>
<dbReference type="NCBIfam" id="TIGR01933">
    <property type="entry name" value="hflK"/>
    <property type="match status" value="1"/>
</dbReference>
<evidence type="ECO:0000256" key="8">
    <source>
        <dbReference type="SAM" id="MobiDB-lite"/>
    </source>
</evidence>
<feature type="region of interest" description="Disordered" evidence="8">
    <location>
        <begin position="363"/>
        <end position="387"/>
    </location>
</feature>
<feature type="compositionally biased region" description="Low complexity" evidence="8">
    <location>
        <begin position="376"/>
        <end position="387"/>
    </location>
</feature>
<dbReference type="Pfam" id="PF01145">
    <property type="entry name" value="Band_7"/>
    <property type="match status" value="1"/>
</dbReference>
<keyword evidence="5" id="KW-0472">Membrane</keyword>
<evidence type="ECO:0000256" key="2">
    <source>
        <dbReference type="ARBA" id="ARBA00006971"/>
    </source>
</evidence>
<dbReference type="InterPro" id="IPR036013">
    <property type="entry name" value="Band_7/SPFH_dom_sf"/>
</dbReference>
<evidence type="ECO:0000256" key="6">
    <source>
        <dbReference type="RuleBase" id="RU364113"/>
    </source>
</evidence>
<dbReference type="eggNOG" id="COG0330">
    <property type="taxonomic scope" value="Bacteria"/>
</dbReference>
<feature type="coiled-coil region" evidence="7">
    <location>
        <begin position="256"/>
        <end position="312"/>
    </location>
</feature>
<keyword evidence="11" id="KW-1185">Reference proteome</keyword>
<dbReference type="AlphaFoldDB" id="A0A085U1S6"/>
<evidence type="ECO:0000256" key="4">
    <source>
        <dbReference type="ARBA" id="ARBA00022989"/>
    </source>
</evidence>
<evidence type="ECO:0000256" key="5">
    <source>
        <dbReference type="ARBA" id="ARBA00023136"/>
    </source>
</evidence>
<dbReference type="InterPro" id="IPR001107">
    <property type="entry name" value="Band_7"/>
</dbReference>
<keyword evidence="3" id="KW-0812">Transmembrane</keyword>
<dbReference type="GO" id="GO:0016020">
    <property type="term" value="C:membrane"/>
    <property type="evidence" value="ECO:0007669"/>
    <property type="project" value="UniProtKB-SubCell"/>
</dbReference>
<evidence type="ECO:0000256" key="7">
    <source>
        <dbReference type="SAM" id="Coils"/>
    </source>
</evidence>
<feature type="domain" description="Band 7" evidence="9">
    <location>
        <begin position="95"/>
        <end position="264"/>
    </location>
</feature>
<comment type="function">
    <text evidence="6">HflC and HflK could encode or regulate a protease.</text>
</comment>
<dbReference type="InterPro" id="IPR010201">
    <property type="entry name" value="HflK"/>
</dbReference>
<dbReference type="Proteomes" id="UP000028607">
    <property type="component" value="Unassembled WGS sequence"/>
</dbReference>
<feature type="compositionally biased region" description="Basic and acidic residues" evidence="8">
    <location>
        <begin position="13"/>
        <end position="31"/>
    </location>
</feature>
<dbReference type="RefSeq" id="WP_038143094.1">
    <property type="nucleotide sequence ID" value="NZ_AQRC01000001.1"/>
</dbReference>
<name>A0A085U1S6_9RHOB</name>
<dbReference type="PATRIC" id="fig|1317124.6.peg.432"/>
<dbReference type="EMBL" id="AQRC01000001">
    <property type="protein sequence ID" value="KFE36923.1"/>
    <property type="molecule type" value="Genomic_DNA"/>
</dbReference>
<dbReference type="CDD" id="cd03404">
    <property type="entry name" value="SPFH_HflK"/>
    <property type="match status" value="1"/>
</dbReference>
<protein>
    <recommendedName>
        <fullName evidence="6">Protein HflK</fullName>
    </recommendedName>
</protein>
<sequence length="387" mass="41822">MSNGGPWGSGGGGDDRDDGREDNRPGQRRPGEGGQIPEIEEFMRKGSEQLKVLMGGKGGGGRSNRPTGGGPGGAFPVKLAVLVGIVAVVAIWLASSLYKVNPEERSVELMFGRYYATKGPGLNLAPWPFITYSKVPVTREQTVDIGSGRAGTNDTGLMLTGDQNIVDLEFQVVWNINDPAKYLFNLTDPQDTIRAVSESAMRDIIARSNLAPILSTARGEIAADLRQAVQNTLDSYDAGINIVRVNFNRADPPREVIDSFREVQAAQQERDRLEKEADAYANKVTAGARGEAAQLKEEAEGYRARIVNAAEGDAARFNSILKEYEKAPEVTKRRMYYETMGQLLSGLDKMVVDTKQGDGGVVPYLPLDQLRKPAPSTTGNTNTGGSN</sequence>
<comment type="similarity">
    <text evidence="2 6">Belongs to the band 7/mec-2 family. HflK subfamily.</text>
</comment>
<dbReference type="Gene3D" id="3.30.479.30">
    <property type="entry name" value="Band 7 domain"/>
    <property type="match status" value="1"/>
</dbReference>
<dbReference type="PANTHER" id="PTHR43327">
    <property type="entry name" value="STOMATIN-LIKE PROTEIN 2, MITOCHONDRIAL"/>
    <property type="match status" value="1"/>
</dbReference>
<proteinExistence type="inferred from homology"/>
<dbReference type="STRING" id="1317124.DW2_02155"/>
<evidence type="ECO:0000259" key="9">
    <source>
        <dbReference type="SMART" id="SM00244"/>
    </source>
</evidence>
<comment type="subcellular location">
    <subcellularLocation>
        <location evidence="1">Membrane</location>
        <topology evidence="1">Single-pass membrane protein</topology>
    </subcellularLocation>
</comment>
<keyword evidence="7" id="KW-0175">Coiled coil</keyword>
<accession>A0A085U1S6</accession>
<dbReference type="PANTHER" id="PTHR43327:SF2">
    <property type="entry name" value="MODULATOR OF FTSH PROTEASE HFLK"/>
    <property type="match status" value="1"/>
</dbReference>
<organism evidence="10 11">
    <name type="scientific">Thioclava atlantica</name>
    <dbReference type="NCBI Taxonomy" id="1317124"/>
    <lineage>
        <taxon>Bacteria</taxon>
        <taxon>Pseudomonadati</taxon>
        <taxon>Pseudomonadota</taxon>
        <taxon>Alphaproteobacteria</taxon>
        <taxon>Rhodobacterales</taxon>
        <taxon>Paracoccaceae</taxon>
        <taxon>Thioclava</taxon>
    </lineage>
</organism>
<reference evidence="10 11" key="2">
    <citation type="journal article" date="2015" name="Antonie Van Leeuwenhoek">
        <title>Thioclava indica sp. nov., isolated from surface seawater of the Indian Ocean.</title>
        <authorList>
            <person name="Liu Y."/>
            <person name="Lai Q."/>
            <person name="Du J."/>
            <person name="Xu H."/>
            <person name="Jiang L."/>
            <person name="Shao Z."/>
        </authorList>
    </citation>
    <scope>NUCLEOTIDE SEQUENCE [LARGE SCALE GENOMIC DNA]</scope>
    <source>
        <strain evidence="10 11">13D2W-2</strain>
    </source>
</reference>
<gene>
    <name evidence="10" type="ORF">DW2_02155</name>
</gene>
<feature type="compositionally biased region" description="Gly residues" evidence="8">
    <location>
        <begin position="1"/>
        <end position="12"/>
    </location>
</feature>
<evidence type="ECO:0000256" key="1">
    <source>
        <dbReference type="ARBA" id="ARBA00004167"/>
    </source>
</evidence>
<dbReference type="InterPro" id="IPR050710">
    <property type="entry name" value="Band7/mec-2_domain"/>
</dbReference>
<dbReference type="SUPFAM" id="SSF117892">
    <property type="entry name" value="Band 7/SPFH domain"/>
    <property type="match status" value="1"/>
</dbReference>
<dbReference type="SMART" id="SM00244">
    <property type="entry name" value="PHB"/>
    <property type="match status" value="1"/>
</dbReference>
<evidence type="ECO:0000256" key="3">
    <source>
        <dbReference type="ARBA" id="ARBA00022692"/>
    </source>
</evidence>
<evidence type="ECO:0000313" key="11">
    <source>
        <dbReference type="Proteomes" id="UP000028607"/>
    </source>
</evidence>
<comment type="caution">
    <text evidence="10">The sequence shown here is derived from an EMBL/GenBank/DDBJ whole genome shotgun (WGS) entry which is preliminary data.</text>
</comment>
<keyword evidence="4" id="KW-1133">Transmembrane helix</keyword>
<dbReference type="OrthoDB" id="9779595at2"/>
<feature type="region of interest" description="Disordered" evidence="8">
    <location>
        <begin position="1"/>
        <end position="39"/>
    </location>
</feature>
<evidence type="ECO:0000313" key="10">
    <source>
        <dbReference type="EMBL" id="KFE36923.1"/>
    </source>
</evidence>
<reference evidence="11" key="1">
    <citation type="submission" date="2013-04" db="EMBL/GenBank/DDBJ databases">
        <title>Thioclava sp. 13D2W-2 Genome Sequencing.</title>
        <authorList>
            <person name="Lai Q."/>
            <person name="Li G."/>
            <person name="Shao Z."/>
        </authorList>
    </citation>
    <scope>NUCLEOTIDE SEQUENCE [LARGE SCALE GENOMIC DNA]</scope>
    <source>
        <strain evidence="11">13D2W-2</strain>
    </source>
</reference>